<dbReference type="InterPro" id="IPR027417">
    <property type="entry name" value="P-loop_NTPase"/>
</dbReference>
<name>A0A923L1J2_9FIRM</name>
<evidence type="ECO:0000256" key="3">
    <source>
        <dbReference type="ARBA" id="ARBA00022741"/>
    </source>
</evidence>
<keyword evidence="4 6" id="KW-0067">ATP-binding</keyword>
<dbReference type="InterPro" id="IPR013563">
    <property type="entry name" value="Oligopep_ABC_C"/>
</dbReference>
<dbReference type="Gene3D" id="3.40.50.300">
    <property type="entry name" value="P-loop containing nucleotide triphosphate hydrolases"/>
    <property type="match status" value="1"/>
</dbReference>
<comment type="caution">
    <text evidence="6">The sequence shown here is derived from an EMBL/GenBank/DDBJ whole genome shotgun (WGS) entry which is preliminary data.</text>
</comment>
<dbReference type="NCBIfam" id="TIGR01727">
    <property type="entry name" value="oligo_HPY"/>
    <property type="match status" value="1"/>
</dbReference>
<dbReference type="SUPFAM" id="SSF52540">
    <property type="entry name" value="P-loop containing nucleoside triphosphate hydrolases"/>
    <property type="match status" value="1"/>
</dbReference>
<dbReference type="GO" id="GO:0015833">
    <property type="term" value="P:peptide transport"/>
    <property type="evidence" value="ECO:0007669"/>
    <property type="project" value="InterPro"/>
</dbReference>
<dbReference type="PROSITE" id="PS00211">
    <property type="entry name" value="ABC_TRANSPORTER_1"/>
    <property type="match status" value="1"/>
</dbReference>
<dbReference type="FunFam" id="3.40.50.300:FF:000016">
    <property type="entry name" value="Oligopeptide ABC transporter ATP-binding component"/>
    <property type="match status" value="1"/>
</dbReference>
<dbReference type="GO" id="GO:0016887">
    <property type="term" value="F:ATP hydrolysis activity"/>
    <property type="evidence" value="ECO:0007669"/>
    <property type="project" value="InterPro"/>
</dbReference>
<feature type="domain" description="ABC transporter" evidence="5">
    <location>
        <begin position="8"/>
        <end position="256"/>
    </location>
</feature>
<dbReference type="Proteomes" id="UP000659630">
    <property type="component" value="Unassembled WGS sequence"/>
</dbReference>
<dbReference type="SMART" id="SM00382">
    <property type="entry name" value="AAA"/>
    <property type="match status" value="1"/>
</dbReference>
<dbReference type="Pfam" id="PF00005">
    <property type="entry name" value="ABC_tran"/>
    <property type="match status" value="1"/>
</dbReference>
<dbReference type="Pfam" id="PF08352">
    <property type="entry name" value="oligo_HPY"/>
    <property type="match status" value="1"/>
</dbReference>
<dbReference type="InterPro" id="IPR050319">
    <property type="entry name" value="ABC_transp_ATP-bind"/>
</dbReference>
<organism evidence="6 7">
    <name type="scientific">Anaerofilum hominis</name>
    <dbReference type="NCBI Taxonomy" id="2763016"/>
    <lineage>
        <taxon>Bacteria</taxon>
        <taxon>Bacillati</taxon>
        <taxon>Bacillota</taxon>
        <taxon>Clostridia</taxon>
        <taxon>Eubacteriales</taxon>
        <taxon>Oscillospiraceae</taxon>
        <taxon>Anaerofilum</taxon>
    </lineage>
</organism>
<dbReference type="GO" id="GO:0005524">
    <property type="term" value="F:ATP binding"/>
    <property type="evidence" value="ECO:0007669"/>
    <property type="project" value="UniProtKB-KW"/>
</dbReference>
<gene>
    <name evidence="6" type="ORF">H8S23_11625</name>
</gene>
<reference evidence="6" key="1">
    <citation type="submission" date="2020-08" db="EMBL/GenBank/DDBJ databases">
        <title>Genome public.</title>
        <authorList>
            <person name="Liu C."/>
            <person name="Sun Q."/>
        </authorList>
    </citation>
    <scope>NUCLEOTIDE SEQUENCE</scope>
    <source>
        <strain evidence="6">BX8</strain>
    </source>
</reference>
<dbReference type="GO" id="GO:0055085">
    <property type="term" value="P:transmembrane transport"/>
    <property type="evidence" value="ECO:0007669"/>
    <property type="project" value="UniProtKB-ARBA"/>
</dbReference>
<keyword evidence="2" id="KW-0813">Transport</keyword>
<evidence type="ECO:0000256" key="1">
    <source>
        <dbReference type="ARBA" id="ARBA00005417"/>
    </source>
</evidence>
<dbReference type="AlphaFoldDB" id="A0A923L1J2"/>
<protein>
    <submittedName>
        <fullName evidence="6">ATP-binding cassette domain-containing protein</fullName>
    </submittedName>
</protein>
<evidence type="ECO:0000256" key="2">
    <source>
        <dbReference type="ARBA" id="ARBA00022448"/>
    </source>
</evidence>
<evidence type="ECO:0000259" key="5">
    <source>
        <dbReference type="PROSITE" id="PS50893"/>
    </source>
</evidence>
<proteinExistence type="inferred from homology"/>
<keyword evidence="3" id="KW-0547">Nucleotide-binding</keyword>
<dbReference type="InterPro" id="IPR017871">
    <property type="entry name" value="ABC_transporter-like_CS"/>
</dbReference>
<dbReference type="RefSeq" id="WP_186888502.1">
    <property type="nucleotide sequence ID" value="NZ_JACONZ010000004.1"/>
</dbReference>
<evidence type="ECO:0000256" key="4">
    <source>
        <dbReference type="ARBA" id="ARBA00022840"/>
    </source>
</evidence>
<dbReference type="EMBL" id="JACONZ010000004">
    <property type="protein sequence ID" value="MBC5582157.1"/>
    <property type="molecule type" value="Genomic_DNA"/>
</dbReference>
<evidence type="ECO:0000313" key="6">
    <source>
        <dbReference type="EMBL" id="MBC5582157.1"/>
    </source>
</evidence>
<dbReference type="PROSITE" id="PS50893">
    <property type="entry name" value="ABC_TRANSPORTER_2"/>
    <property type="match status" value="1"/>
</dbReference>
<evidence type="ECO:0000313" key="7">
    <source>
        <dbReference type="Proteomes" id="UP000659630"/>
    </source>
</evidence>
<dbReference type="InterPro" id="IPR003593">
    <property type="entry name" value="AAA+_ATPase"/>
</dbReference>
<keyword evidence="7" id="KW-1185">Reference proteome</keyword>
<comment type="similarity">
    <text evidence="1">Belongs to the ABC transporter superfamily.</text>
</comment>
<dbReference type="InterPro" id="IPR003439">
    <property type="entry name" value="ABC_transporter-like_ATP-bd"/>
</dbReference>
<sequence>MQTREAVLEVENLQKYYPVKKGLLLQREIGRVRAVDQVSFCLYRGETLGVIGESGCGKTTLSRLIIGLEQPTGGEIRFLGQPAGRRMSAGLRQRMQMVFQDPYSSLDPRMSVRRILEEPLRIHTRMTAKEKRQKILPLLEQVGLPEEALKKYPHEFSGGQRQRIGIARALVTGPDLLLCDEPVSALDVSIQAQVLNLFRQLQRRYALTCLFVSHDMSVIRHVSDRVLVMYLGQVMETADKKTLFEAPAHPYTKALMQAVPVPDPTRPAVGAVLEGEIPSPIHAPEGCPFSTRCPHAQERCRAQRPPLYDLGGGHAAACHLYAEEAVR</sequence>
<accession>A0A923L1J2</accession>
<dbReference type="PANTHER" id="PTHR43776">
    <property type="entry name" value="TRANSPORT ATP-BINDING PROTEIN"/>
    <property type="match status" value="1"/>
</dbReference>
<dbReference type="CDD" id="cd03257">
    <property type="entry name" value="ABC_NikE_OppD_transporters"/>
    <property type="match status" value="1"/>
</dbReference>